<feature type="active site" evidence="2">
    <location>
        <position position="387"/>
    </location>
</feature>
<feature type="active site" evidence="2">
    <location>
        <position position="363"/>
    </location>
</feature>
<name>A0A1V9XVP2_9ACAR</name>
<dbReference type="Gene3D" id="3.90.260.10">
    <property type="entry name" value="Transglutaminase-like"/>
    <property type="match status" value="1"/>
</dbReference>
<dbReference type="OrthoDB" id="437511at2759"/>
<dbReference type="SUPFAM" id="SSF49309">
    <property type="entry name" value="Transglutaminase, two C-terminal domains"/>
    <property type="match status" value="2"/>
</dbReference>
<dbReference type="Proteomes" id="UP000192247">
    <property type="component" value="Unassembled WGS sequence"/>
</dbReference>
<dbReference type="AlphaFoldDB" id="A0A1V9XVP2"/>
<proteinExistence type="inferred from homology"/>
<accession>A0A1V9XVP2</accession>
<evidence type="ECO:0000313" key="5">
    <source>
        <dbReference type="Proteomes" id="UP000192247"/>
    </source>
</evidence>
<keyword evidence="4" id="KW-0808">Transferase</keyword>
<dbReference type="SUPFAM" id="SSF81296">
    <property type="entry name" value="E set domains"/>
    <property type="match status" value="1"/>
</dbReference>
<reference evidence="4 5" key="1">
    <citation type="journal article" date="2017" name="Gigascience">
        <title>Draft genome of the honey bee ectoparasitic mite, Tropilaelaps mercedesae, is shaped by the parasitic life history.</title>
        <authorList>
            <person name="Dong X."/>
            <person name="Armstrong S.D."/>
            <person name="Xia D."/>
            <person name="Makepeace B.L."/>
            <person name="Darby A.C."/>
            <person name="Kadowaki T."/>
        </authorList>
    </citation>
    <scope>NUCLEOTIDE SEQUENCE [LARGE SCALE GENOMIC DNA]</scope>
    <source>
        <strain evidence="4">Wuxi-XJTLU</strain>
    </source>
</reference>
<evidence type="ECO:0000313" key="4">
    <source>
        <dbReference type="EMBL" id="OQR77574.1"/>
    </source>
</evidence>
<evidence type="ECO:0000259" key="3">
    <source>
        <dbReference type="SMART" id="SM00460"/>
    </source>
</evidence>
<evidence type="ECO:0000256" key="2">
    <source>
        <dbReference type="PIRSR" id="PIRSR000459-1"/>
    </source>
</evidence>
<dbReference type="Pfam" id="PF00868">
    <property type="entry name" value="Transglut_N"/>
    <property type="match status" value="1"/>
</dbReference>
<feature type="domain" description="Transglutaminase-like" evidence="3">
    <location>
        <begin position="296"/>
        <end position="390"/>
    </location>
</feature>
<organism evidence="4 5">
    <name type="scientific">Tropilaelaps mercedesae</name>
    <dbReference type="NCBI Taxonomy" id="418985"/>
    <lineage>
        <taxon>Eukaryota</taxon>
        <taxon>Metazoa</taxon>
        <taxon>Ecdysozoa</taxon>
        <taxon>Arthropoda</taxon>
        <taxon>Chelicerata</taxon>
        <taxon>Arachnida</taxon>
        <taxon>Acari</taxon>
        <taxon>Parasitiformes</taxon>
        <taxon>Mesostigmata</taxon>
        <taxon>Gamasina</taxon>
        <taxon>Dermanyssoidea</taxon>
        <taxon>Laelapidae</taxon>
        <taxon>Tropilaelaps</taxon>
    </lineage>
</organism>
<dbReference type="InterPro" id="IPR023608">
    <property type="entry name" value="Transglutaminase_animal"/>
</dbReference>
<dbReference type="InterPro" id="IPR014756">
    <property type="entry name" value="Ig_E-set"/>
</dbReference>
<dbReference type="STRING" id="418985.A0A1V9XVP2"/>
<dbReference type="InterPro" id="IPR001102">
    <property type="entry name" value="Transglutaminase_N"/>
</dbReference>
<dbReference type="GO" id="GO:0003810">
    <property type="term" value="F:protein-glutamine gamma-glutamyltransferase activity"/>
    <property type="evidence" value="ECO:0007669"/>
    <property type="project" value="InterPro"/>
</dbReference>
<dbReference type="Pfam" id="PF01841">
    <property type="entry name" value="Transglut_core"/>
    <property type="match status" value="1"/>
</dbReference>
<dbReference type="InterPro" id="IPR050779">
    <property type="entry name" value="Transglutaminase"/>
</dbReference>
<gene>
    <name evidence="4" type="ORF">BIW11_06995</name>
</gene>
<feature type="active site" evidence="2">
    <location>
        <position position="304"/>
    </location>
</feature>
<sequence length="715" mass="79840">MAVLAANLCHQMDLNFSAQGDGDPNMPVEITGLDLHCKENSSQHRTNRFALTSCGEDSHLVVRRGQVFRASFVFNRRVNWATDQIVLVFCGQGSSEFPIAIPAGQVTNVEQVQLQPNGWSIALVFNEGCILTLAILPSPDAPVGLYKMRFEVTNSATNSKRGSNMQDSIYLLFNPWHPDDTVFMEDENLRTEYVLNEYGKVYQGTYDEPIGKAWFFGQFDTIVLPTISYLIELGKVTSDELRCPVAMARRISALVDQTDDAGILRGRWDNDYADGVSPIMWSSSTSILEMYMRRGGAPVSYGQCWVYAALVTTLCRALGMPCRPVTNFESAHDTDGNMCVDCYADENGISLNEINKDSSWNFHLWNEAWMKRPDLGTAEFDGWQAFDGTPQEKSNGQYQMGPCPVRAVQMGRIEVKYDTKFVFSETNALFYDWVRDRSEPTGWKVVQTNRQAGVLILTKKPGVLAASRSIDDAENITLSYRCLSAAEQLSQKKQADSMHSSSEDVQYDLIKVTHVRAGENMQIQLLLKNKSLMPRTVRPTISVFSLEYTGAISQCVKRVKLNEVQVPSQADVPCSISVSLEEYQDKITAFGLLKVMAGAKVLETEKTWAGQFTTKLEMPKLDIVAQRNRTTTSEIIYSVSFINPLTIPLSHCELNVNIPGIATHETIRNLSCVPGQGRFAWQGKAISERIDEKTFIVTFNSDRLAGLEGTFTAVI</sequence>
<dbReference type="Gene3D" id="2.60.40.10">
    <property type="entry name" value="Immunoglobulins"/>
    <property type="match status" value="3"/>
</dbReference>
<dbReference type="InterPro" id="IPR008958">
    <property type="entry name" value="Transglutaminase_C"/>
</dbReference>
<dbReference type="FunFam" id="3.90.260.10:FF:000002">
    <property type="entry name" value="Erythrocyte membrane protein band 4.2"/>
    <property type="match status" value="1"/>
</dbReference>
<dbReference type="SUPFAM" id="SSF54001">
    <property type="entry name" value="Cysteine proteinases"/>
    <property type="match status" value="1"/>
</dbReference>
<dbReference type="Pfam" id="PF00927">
    <property type="entry name" value="Transglut_C"/>
    <property type="match status" value="1"/>
</dbReference>
<dbReference type="InterPro" id="IPR036985">
    <property type="entry name" value="Transglutaminase-like_sf"/>
</dbReference>
<dbReference type="InParanoid" id="A0A1V9XVP2"/>
<dbReference type="InterPro" id="IPR013783">
    <property type="entry name" value="Ig-like_fold"/>
</dbReference>
<comment type="caution">
    <text evidence="4">The sequence shown here is derived from an EMBL/GenBank/DDBJ whole genome shotgun (WGS) entry which is preliminary data.</text>
</comment>
<dbReference type="SMART" id="SM00460">
    <property type="entry name" value="TGc"/>
    <property type="match status" value="1"/>
</dbReference>
<comment type="similarity">
    <text evidence="1">Belongs to the transglutaminase superfamily. Transglutaminase family.</text>
</comment>
<dbReference type="InterPro" id="IPR036238">
    <property type="entry name" value="Transglutaminase_C_sf"/>
</dbReference>
<dbReference type="PANTHER" id="PTHR11590">
    <property type="entry name" value="PROTEIN-GLUTAMINE GAMMA-GLUTAMYLTRANSFERASE"/>
    <property type="match status" value="1"/>
</dbReference>
<dbReference type="EMBL" id="MNPL01003385">
    <property type="protein sequence ID" value="OQR77574.1"/>
    <property type="molecule type" value="Genomic_DNA"/>
</dbReference>
<keyword evidence="5" id="KW-1185">Reference proteome</keyword>
<dbReference type="PIRSF" id="PIRSF000459">
    <property type="entry name" value="TGM_EBP42"/>
    <property type="match status" value="1"/>
</dbReference>
<dbReference type="InterPro" id="IPR002931">
    <property type="entry name" value="Transglutaminase-like"/>
</dbReference>
<evidence type="ECO:0000256" key="1">
    <source>
        <dbReference type="ARBA" id="ARBA00005968"/>
    </source>
</evidence>
<dbReference type="FunCoup" id="A0A1V9XVP2">
    <property type="interactions" value="25"/>
</dbReference>
<dbReference type="PANTHER" id="PTHR11590:SF40">
    <property type="entry name" value="HEMOCYTE PROTEIN-GLUTAMINE GAMMA-GLUTAMYLTRANSFERASE-LIKE PROTEIN"/>
    <property type="match status" value="1"/>
</dbReference>
<protein>
    <submittedName>
        <fullName evidence="4">Hemocyte protein-glutamine gamma-glutamyltransferase-like</fullName>
    </submittedName>
</protein>
<dbReference type="InterPro" id="IPR038765">
    <property type="entry name" value="Papain-like_cys_pep_sf"/>
</dbReference>